<dbReference type="RefSeq" id="WP_090234561.1">
    <property type="nucleotide sequence ID" value="NZ_FNHW01000001.1"/>
</dbReference>
<feature type="transmembrane region" description="Helical" evidence="8">
    <location>
        <begin position="111"/>
        <end position="129"/>
    </location>
</feature>
<dbReference type="GO" id="GO:0016020">
    <property type="term" value="C:membrane"/>
    <property type="evidence" value="ECO:0007669"/>
    <property type="project" value="UniProtKB-SubCell"/>
</dbReference>
<keyword evidence="6 8" id="KW-1133">Transmembrane helix</keyword>
<feature type="transmembrane region" description="Helical" evidence="8">
    <location>
        <begin position="181"/>
        <end position="201"/>
    </location>
</feature>
<feature type="transmembrane region" description="Helical" evidence="8">
    <location>
        <begin position="75"/>
        <end position="96"/>
    </location>
</feature>
<proteinExistence type="inferred from homology"/>
<feature type="transmembrane region" description="Helical" evidence="8">
    <location>
        <begin position="324"/>
        <end position="346"/>
    </location>
</feature>
<comment type="similarity">
    <text evidence="2">Belongs to the amino acid-polyamine-organocation (APC) superfamily. Spore germination protein (SGP) (TC 2.A.3.9) family.</text>
</comment>
<dbReference type="InterPro" id="IPR004761">
    <property type="entry name" value="Spore_GerAB"/>
</dbReference>
<keyword evidence="3" id="KW-0813">Transport</keyword>
<dbReference type="Pfam" id="PF03845">
    <property type="entry name" value="Spore_permease"/>
    <property type="match status" value="1"/>
</dbReference>
<gene>
    <name evidence="9" type="ORF">SAMN04488137_2236</name>
</gene>
<evidence type="ECO:0000256" key="4">
    <source>
        <dbReference type="ARBA" id="ARBA00022544"/>
    </source>
</evidence>
<organism evidence="9 10">
    <name type="scientific">Fictibacillus solisalsi</name>
    <dbReference type="NCBI Taxonomy" id="459525"/>
    <lineage>
        <taxon>Bacteria</taxon>
        <taxon>Bacillati</taxon>
        <taxon>Bacillota</taxon>
        <taxon>Bacilli</taxon>
        <taxon>Bacillales</taxon>
        <taxon>Fictibacillaceae</taxon>
        <taxon>Fictibacillus</taxon>
    </lineage>
</organism>
<keyword evidence="4" id="KW-0309">Germination</keyword>
<sequence length="360" mass="41467">MTHRIQVGMLFIIMHLSFSYLIYPDLIYRLTKTSHWEVILCQGLMQLILLWIYYKGLNYFPDKNVIEIYLKIGKWAAIIFLTPYVINLIAIVGFNLRLHAEVINDVFLPRTPYWSILILLFFISVYTAIKGLDTILRSSVIIFFIVIPLIFFNIFSSFTNFDLHSVSPVWDSPLKFLFNIKYFYLMGFSSFLILGFISSGANSNFCQIFAVFVSVVLFSLSAVYIPLFIFGQETVTTLAYPFLEAINSVDISWFIFNRQTMVFGISLVGLVILANAVLLWMSGHIMQKTYKWKTMEAAYWIILLSVIAFVVALVVPHQSLVEKFFLWSTGAQTYFMIIIPSFIFLYGSLSKGGLVGYDKK</sequence>
<feature type="transmembrane region" description="Helical" evidence="8">
    <location>
        <begin position="208"/>
        <end position="230"/>
    </location>
</feature>
<dbReference type="Proteomes" id="UP000199544">
    <property type="component" value="Unassembled WGS sequence"/>
</dbReference>
<evidence type="ECO:0000313" key="10">
    <source>
        <dbReference type="Proteomes" id="UP000199544"/>
    </source>
</evidence>
<dbReference type="OrthoDB" id="2381278at2"/>
<feature type="transmembrane region" description="Helical" evidence="8">
    <location>
        <begin position="261"/>
        <end position="285"/>
    </location>
</feature>
<evidence type="ECO:0000256" key="5">
    <source>
        <dbReference type="ARBA" id="ARBA00022692"/>
    </source>
</evidence>
<evidence type="ECO:0000256" key="1">
    <source>
        <dbReference type="ARBA" id="ARBA00004141"/>
    </source>
</evidence>
<evidence type="ECO:0000313" key="9">
    <source>
        <dbReference type="EMBL" id="SDM85066.1"/>
    </source>
</evidence>
<protein>
    <submittedName>
        <fullName evidence="9">Spore germination protein</fullName>
    </submittedName>
</protein>
<keyword evidence="7 8" id="KW-0472">Membrane</keyword>
<name>A0A1G9WLN7_9BACL</name>
<dbReference type="PANTHER" id="PTHR34975:SF2">
    <property type="entry name" value="SPORE GERMINATION PROTEIN A2"/>
    <property type="match status" value="1"/>
</dbReference>
<evidence type="ECO:0000256" key="8">
    <source>
        <dbReference type="SAM" id="Phobius"/>
    </source>
</evidence>
<evidence type="ECO:0000256" key="3">
    <source>
        <dbReference type="ARBA" id="ARBA00022448"/>
    </source>
</evidence>
<evidence type="ECO:0000256" key="7">
    <source>
        <dbReference type="ARBA" id="ARBA00023136"/>
    </source>
</evidence>
<evidence type="ECO:0000256" key="6">
    <source>
        <dbReference type="ARBA" id="ARBA00022989"/>
    </source>
</evidence>
<feature type="transmembrane region" description="Helical" evidence="8">
    <location>
        <begin position="297"/>
        <end position="318"/>
    </location>
</feature>
<feature type="transmembrane region" description="Helical" evidence="8">
    <location>
        <begin position="35"/>
        <end position="54"/>
    </location>
</feature>
<dbReference type="AlphaFoldDB" id="A0A1G9WLN7"/>
<feature type="transmembrane region" description="Helical" evidence="8">
    <location>
        <begin position="7"/>
        <end position="23"/>
    </location>
</feature>
<dbReference type="PANTHER" id="PTHR34975">
    <property type="entry name" value="SPORE GERMINATION PROTEIN A2"/>
    <property type="match status" value="1"/>
</dbReference>
<dbReference type="GO" id="GO:0009847">
    <property type="term" value="P:spore germination"/>
    <property type="evidence" value="ECO:0007669"/>
    <property type="project" value="InterPro"/>
</dbReference>
<keyword evidence="5 8" id="KW-0812">Transmembrane</keyword>
<accession>A0A1G9WLN7</accession>
<dbReference type="EMBL" id="FNHW01000001">
    <property type="protein sequence ID" value="SDM85066.1"/>
    <property type="molecule type" value="Genomic_DNA"/>
</dbReference>
<comment type="subcellular location">
    <subcellularLocation>
        <location evidence="1">Membrane</location>
        <topology evidence="1">Multi-pass membrane protein</topology>
    </subcellularLocation>
</comment>
<evidence type="ECO:0000256" key="2">
    <source>
        <dbReference type="ARBA" id="ARBA00007998"/>
    </source>
</evidence>
<feature type="transmembrane region" description="Helical" evidence="8">
    <location>
        <begin position="141"/>
        <end position="161"/>
    </location>
</feature>
<keyword evidence="10" id="KW-1185">Reference proteome</keyword>
<reference evidence="10" key="1">
    <citation type="submission" date="2016-10" db="EMBL/GenBank/DDBJ databases">
        <authorList>
            <person name="Varghese N."/>
            <person name="Submissions S."/>
        </authorList>
    </citation>
    <scope>NUCLEOTIDE SEQUENCE [LARGE SCALE GENOMIC DNA]</scope>
    <source>
        <strain evidence="10">CGMCC 1.6854</strain>
    </source>
</reference>
<dbReference type="STRING" id="459525.SAMN04488137_2236"/>